<dbReference type="RefSeq" id="WP_191269915.1">
    <property type="nucleotide sequence ID" value="NZ_BMXJ01000003.1"/>
</dbReference>
<dbReference type="InterPro" id="IPR001279">
    <property type="entry name" value="Metallo-B-lactamas"/>
</dbReference>
<dbReference type="SMART" id="SM00849">
    <property type="entry name" value="Lactamase_B"/>
    <property type="match status" value="1"/>
</dbReference>
<sequence length="253" mass="27035">MSHVPSEVAPGVHRLGDQLVNFYLVETAEGLVMVDAGLPAHSGRFLDTVAWVGGRLRAVVLTHAHPDHTGLAERARDKAGARVWVHEADAPILDDGPTSSVIHARPERPLFSYLLRRPSAVQTLMRLGYAGAFSSARVREYTTFGHDQVLEEVPGAPRVLSVPGHTPGSSLVLFEDRGVVFSGDALVTDDPTTGCVGPRVVSRMSTHDSVLALDSLDRLAALPENTLVLPGHGDPFTDGPRLAAVRARSTGVR</sequence>
<dbReference type="EMBL" id="JADBDY010000001">
    <property type="protein sequence ID" value="MBE1458333.1"/>
    <property type="molecule type" value="Genomic_DNA"/>
</dbReference>
<dbReference type="Pfam" id="PF00753">
    <property type="entry name" value="Lactamase_B"/>
    <property type="match status" value="1"/>
</dbReference>
<keyword evidence="3" id="KW-1185">Reference proteome</keyword>
<evidence type="ECO:0000313" key="3">
    <source>
        <dbReference type="Proteomes" id="UP000598217"/>
    </source>
</evidence>
<proteinExistence type="predicted"/>
<dbReference type="PANTHER" id="PTHR42951">
    <property type="entry name" value="METALLO-BETA-LACTAMASE DOMAIN-CONTAINING"/>
    <property type="match status" value="1"/>
</dbReference>
<evidence type="ECO:0000313" key="2">
    <source>
        <dbReference type="EMBL" id="MBE1458333.1"/>
    </source>
</evidence>
<dbReference type="InterPro" id="IPR036866">
    <property type="entry name" value="RibonucZ/Hydroxyglut_hydro"/>
</dbReference>
<accession>A0ABR9HH25</accession>
<dbReference type="SUPFAM" id="SSF56281">
    <property type="entry name" value="Metallo-hydrolase/oxidoreductase"/>
    <property type="match status" value="1"/>
</dbReference>
<protein>
    <submittedName>
        <fullName evidence="2">Glyoxylase-like metal-dependent hydrolase (Beta-lactamase superfamily II)</fullName>
    </submittedName>
</protein>
<dbReference type="PANTHER" id="PTHR42951:SF17">
    <property type="entry name" value="METALLO-BETA-LACTAMASE DOMAIN-CONTAINING PROTEIN"/>
    <property type="match status" value="1"/>
</dbReference>
<name>A0ABR9HH25_9ACTN</name>
<reference evidence="2 3" key="1">
    <citation type="submission" date="2020-10" db="EMBL/GenBank/DDBJ databases">
        <title>Sequencing the genomes of 1000 actinobacteria strains.</title>
        <authorList>
            <person name="Klenk H.-P."/>
        </authorList>
    </citation>
    <scope>NUCLEOTIDE SEQUENCE [LARGE SCALE GENOMIC DNA]</scope>
    <source>
        <strain evidence="2 3">DSM 45157</strain>
    </source>
</reference>
<dbReference type="Gene3D" id="3.60.15.10">
    <property type="entry name" value="Ribonuclease Z/Hydroxyacylglutathione hydrolase-like"/>
    <property type="match status" value="1"/>
</dbReference>
<dbReference type="InterPro" id="IPR050855">
    <property type="entry name" value="NDM-1-like"/>
</dbReference>
<gene>
    <name evidence="2" type="ORF">H4W79_002547</name>
</gene>
<dbReference type="Proteomes" id="UP000598217">
    <property type="component" value="Unassembled WGS sequence"/>
</dbReference>
<evidence type="ECO:0000259" key="1">
    <source>
        <dbReference type="SMART" id="SM00849"/>
    </source>
</evidence>
<organism evidence="2 3">
    <name type="scientific">Nocardiopsis terrae</name>
    <dbReference type="NCBI Taxonomy" id="372655"/>
    <lineage>
        <taxon>Bacteria</taxon>
        <taxon>Bacillati</taxon>
        <taxon>Actinomycetota</taxon>
        <taxon>Actinomycetes</taxon>
        <taxon>Streptosporangiales</taxon>
        <taxon>Nocardiopsidaceae</taxon>
        <taxon>Nocardiopsis</taxon>
    </lineage>
</organism>
<feature type="domain" description="Metallo-beta-lactamase" evidence="1">
    <location>
        <begin position="19"/>
        <end position="232"/>
    </location>
</feature>
<comment type="caution">
    <text evidence="2">The sequence shown here is derived from an EMBL/GenBank/DDBJ whole genome shotgun (WGS) entry which is preliminary data.</text>
</comment>